<organism evidence="4 5">
    <name type="scientific">Saccharopolyspora rectivirgula</name>
    <dbReference type="NCBI Taxonomy" id="28042"/>
    <lineage>
        <taxon>Bacteria</taxon>
        <taxon>Bacillati</taxon>
        <taxon>Actinomycetota</taxon>
        <taxon>Actinomycetes</taxon>
        <taxon>Pseudonocardiales</taxon>
        <taxon>Pseudonocardiaceae</taxon>
        <taxon>Saccharopolyspora</taxon>
    </lineage>
</organism>
<keyword evidence="2" id="KW-0378">Hydrolase</keyword>
<dbReference type="Gene3D" id="3.10.450.30">
    <property type="entry name" value="Microbial ribonucleases"/>
    <property type="match status" value="1"/>
</dbReference>
<keyword evidence="5" id="KW-1185">Reference proteome</keyword>
<evidence type="ECO:0000256" key="1">
    <source>
        <dbReference type="ARBA" id="ARBA00022722"/>
    </source>
</evidence>
<dbReference type="GO" id="GO:0003723">
    <property type="term" value="F:RNA binding"/>
    <property type="evidence" value="ECO:0007669"/>
    <property type="project" value="InterPro"/>
</dbReference>
<evidence type="ECO:0000256" key="3">
    <source>
        <dbReference type="SAM" id="Phobius"/>
    </source>
</evidence>
<sequence>MRGSRRRITTALVGLIVLVFVGWFVRDVTGPQHQVPGAESGLPVRPISSLPPEVEQTWELINRGGPFPFPEKDGTVFGNREELLPNKPRGYYREYTVPTPGSSDRGARRLVTGEESELYYTSDHYESFVVVDVNG</sequence>
<comment type="caution">
    <text evidence="4">The sequence shown here is derived from an EMBL/GenBank/DDBJ whole genome shotgun (WGS) entry which is preliminary data.</text>
</comment>
<evidence type="ECO:0000313" key="5">
    <source>
        <dbReference type="Proteomes" id="UP000031419"/>
    </source>
</evidence>
<dbReference type="SUPFAM" id="SSF53933">
    <property type="entry name" value="Microbial ribonucleases"/>
    <property type="match status" value="1"/>
</dbReference>
<dbReference type="AlphaFoldDB" id="A0A073AWP9"/>
<dbReference type="OrthoDB" id="5326845at2"/>
<dbReference type="STRING" id="28042.GU90_11980"/>
<gene>
    <name evidence="4" type="ORF">GU90_11980</name>
</gene>
<dbReference type="Proteomes" id="UP000031419">
    <property type="component" value="Unassembled WGS sequence"/>
</dbReference>
<dbReference type="EMBL" id="JNVU01000029">
    <property type="protein sequence ID" value="KEI44183.1"/>
    <property type="molecule type" value="Genomic_DNA"/>
</dbReference>
<dbReference type="InterPro" id="IPR000026">
    <property type="entry name" value="N1-like"/>
</dbReference>
<keyword evidence="3" id="KW-0472">Membrane</keyword>
<protein>
    <submittedName>
        <fullName evidence="4">Ribonuclease N</fullName>
    </submittedName>
</protein>
<proteinExistence type="predicted"/>
<feature type="transmembrane region" description="Helical" evidence="3">
    <location>
        <begin position="7"/>
        <end position="25"/>
    </location>
</feature>
<keyword evidence="1" id="KW-0540">Nuclease</keyword>
<accession>A0A073AWP9</accession>
<dbReference type="InterPro" id="IPR016191">
    <property type="entry name" value="Ribonuclease/ribotoxin"/>
</dbReference>
<dbReference type="GO" id="GO:0004521">
    <property type="term" value="F:RNA endonuclease activity"/>
    <property type="evidence" value="ECO:0007669"/>
    <property type="project" value="InterPro"/>
</dbReference>
<keyword evidence="3" id="KW-1133">Transmembrane helix</keyword>
<dbReference type="GO" id="GO:0016787">
    <property type="term" value="F:hydrolase activity"/>
    <property type="evidence" value="ECO:0007669"/>
    <property type="project" value="UniProtKB-KW"/>
</dbReference>
<evidence type="ECO:0000256" key="2">
    <source>
        <dbReference type="ARBA" id="ARBA00022801"/>
    </source>
</evidence>
<name>A0A073AWP9_9PSEU</name>
<keyword evidence="3" id="KW-0812">Transmembrane</keyword>
<dbReference type="eggNOG" id="COG4290">
    <property type="taxonomic scope" value="Bacteria"/>
</dbReference>
<evidence type="ECO:0000313" key="4">
    <source>
        <dbReference type="EMBL" id="KEI44183.1"/>
    </source>
</evidence>
<dbReference type="Pfam" id="PF00545">
    <property type="entry name" value="Ribonuclease"/>
    <property type="match status" value="1"/>
</dbReference>
<dbReference type="RefSeq" id="WP_029720103.1">
    <property type="nucleotide sequence ID" value="NZ_JAJUIW010000025.1"/>
</dbReference>
<reference evidence="4 5" key="1">
    <citation type="submission" date="2014-06" db="EMBL/GenBank/DDBJ databases">
        <title>Saccharopolyspora rectivirgula DSM-43113 Genome sequencing.</title>
        <authorList>
            <person name="Barrera C."/>
            <person name="Millon L."/>
            <person name="Rognon B."/>
            <person name="Zaugg C."/>
            <person name="Monod M."/>
        </authorList>
    </citation>
    <scope>NUCLEOTIDE SEQUENCE [LARGE SCALE GENOMIC DNA]</scope>
    <source>
        <strain evidence="4 5">DSM 43113</strain>
    </source>
</reference>